<dbReference type="PANTHER" id="PTHR30543:SF21">
    <property type="entry name" value="NAD(P)H-DEPENDENT FMN REDUCTASE LOT6"/>
    <property type="match status" value="1"/>
</dbReference>
<feature type="domain" description="NADPH-dependent FMN reductase-like" evidence="3">
    <location>
        <begin position="43"/>
        <end position="184"/>
    </location>
</feature>
<dbReference type="InterPro" id="IPR029039">
    <property type="entry name" value="Flavoprotein-like_sf"/>
</dbReference>
<accession>L9ZC21</accession>
<dbReference type="GO" id="GO:0016491">
    <property type="term" value="F:oxidoreductase activity"/>
    <property type="evidence" value="ECO:0007669"/>
    <property type="project" value="InterPro"/>
</dbReference>
<evidence type="ECO:0000313" key="4">
    <source>
        <dbReference type="EMBL" id="ELY83954.1"/>
    </source>
</evidence>
<dbReference type="InterPro" id="IPR050712">
    <property type="entry name" value="NAD(P)H-dep_reductase"/>
</dbReference>
<dbReference type="GO" id="GO:0005829">
    <property type="term" value="C:cytosol"/>
    <property type="evidence" value="ECO:0007669"/>
    <property type="project" value="TreeGrafter"/>
</dbReference>
<dbReference type="Pfam" id="PF03358">
    <property type="entry name" value="FMN_red"/>
    <property type="match status" value="1"/>
</dbReference>
<dbReference type="PANTHER" id="PTHR30543">
    <property type="entry name" value="CHROMATE REDUCTASE"/>
    <property type="match status" value="1"/>
</dbReference>
<gene>
    <name evidence="4" type="ORF">C486_01964</name>
</gene>
<dbReference type="PATRIC" id="fig|1230459.4.peg.394"/>
<dbReference type="GO" id="GO:0010181">
    <property type="term" value="F:FMN binding"/>
    <property type="evidence" value="ECO:0007669"/>
    <property type="project" value="TreeGrafter"/>
</dbReference>
<keyword evidence="5" id="KW-1185">Reference proteome</keyword>
<comment type="cofactor">
    <cofactor evidence="1">
        <name>[4Fe-4S] cluster</name>
        <dbReference type="ChEBI" id="CHEBI:49883"/>
    </cofactor>
</comment>
<comment type="caution">
    <text evidence="4">The sequence shown here is derived from an EMBL/GenBank/DDBJ whole genome shotgun (WGS) entry which is preliminary data.</text>
</comment>
<proteinExistence type="inferred from homology"/>
<evidence type="ECO:0000256" key="2">
    <source>
        <dbReference type="ARBA" id="ARBA00038292"/>
    </source>
</evidence>
<dbReference type="SUPFAM" id="SSF52218">
    <property type="entry name" value="Flavoproteins"/>
    <property type="match status" value="1"/>
</dbReference>
<protein>
    <submittedName>
        <fullName evidence="4">NADPH-dependent FMN reductase</fullName>
    </submittedName>
</protein>
<name>L9ZC21_9EURY</name>
<evidence type="ECO:0000313" key="5">
    <source>
        <dbReference type="Proteomes" id="UP000011592"/>
    </source>
</evidence>
<dbReference type="Gene3D" id="3.40.50.360">
    <property type="match status" value="1"/>
</dbReference>
<dbReference type="EMBL" id="AOIJ01000030">
    <property type="protein sequence ID" value="ELY83954.1"/>
    <property type="molecule type" value="Genomic_DNA"/>
</dbReference>
<organism evidence="4 5">
    <name type="scientific">Natrinema gari JCM 14663</name>
    <dbReference type="NCBI Taxonomy" id="1230459"/>
    <lineage>
        <taxon>Archaea</taxon>
        <taxon>Methanobacteriati</taxon>
        <taxon>Methanobacteriota</taxon>
        <taxon>Stenosarchaea group</taxon>
        <taxon>Halobacteria</taxon>
        <taxon>Halobacteriales</taxon>
        <taxon>Natrialbaceae</taxon>
        <taxon>Natrinema</taxon>
    </lineage>
</organism>
<dbReference type="Proteomes" id="UP000011592">
    <property type="component" value="Unassembled WGS sequence"/>
</dbReference>
<reference evidence="4 5" key="1">
    <citation type="journal article" date="2014" name="PLoS Genet.">
        <title>Phylogenetically driven sequencing of extremely halophilic archaea reveals strategies for static and dynamic osmo-response.</title>
        <authorList>
            <person name="Becker E.A."/>
            <person name="Seitzer P.M."/>
            <person name="Tritt A."/>
            <person name="Larsen D."/>
            <person name="Krusor M."/>
            <person name="Yao A.I."/>
            <person name="Wu D."/>
            <person name="Madern D."/>
            <person name="Eisen J.A."/>
            <person name="Darling A.E."/>
            <person name="Facciotti M.T."/>
        </authorList>
    </citation>
    <scope>NUCLEOTIDE SEQUENCE [LARGE SCALE GENOMIC DNA]</scope>
    <source>
        <strain evidence="4 5">JCM 14663</strain>
    </source>
</reference>
<dbReference type="AlphaFoldDB" id="L9ZC21"/>
<sequence>MGVGSGDRDEATAAGRDRTATGFFGRLFPLPVVGASMSDSDVHVAALCGSLRAESHTRTALEAVLDAAAGAGTTTELLDLRTYELPIFDADRDREDAGDAELLAERVRAADTIILGSPMYHGSYASPLKTALDYCGFDEFADTTVGLLAVSGGAFPVTALEHMRSVCRALNAWVIPHEAAVPNASAALEDGEFVDPALEKRVRTLGRRAVQYARIEPDPDSFESDQNVGAQGK</sequence>
<evidence type="ECO:0000259" key="3">
    <source>
        <dbReference type="Pfam" id="PF03358"/>
    </source>
</evidence>
<dbReference type="InterPro" id="IPR005025">
    <property type="entry name" value="FMN_Rdtase-like_dom"/>
</dbReference>
<evidence type="ECO:0000256" key="1">
    <source>
        <dbReference type="ARBA" id="ARBA00001966"/>
    </source>
</evidence>
<comment type="similarity">
    <text evidence="2">Belongs to the SsuE family. Isf subfamily.</text>
</comment>